<dbReference type="EMBL" id="KZ678130">
    <property type="protein sequence ID" value="PSN72582.1"/>
    <property type="molecule type" value="Genomic_DNA"/>
</dbReference>
<accession>A0A2T2P4J4</accession>
<dbReference type="AlphaFoldDB" id="A0A2T2P4J4"/>
<dbReference type="InterPro" id="IPR010730">
    <property type="entry name" value="HET"/>
</dbReference>
<protein>
    <submittedName>
        <fullName evidence="2">HET-domain-containing protein</fullName>
    </submittedName>
</protein>
<organism evidence="2 3">
    <name type="scientific">Corynespora cassiicola Philippines</name>
    <dbReference type="NCBI Taxonomy" id="1448308"/>
    <lineage>
        <taxon>Eukaryota</taxon>
        <taxon>Fungi</taxon>
        <taxon>Dikarya</taxon>
        <taxon>Ascomycota</taxon>
        <taxon>Pezizomycotina</taxon>
        <taxon>Dothideomycetes</taxon>
        <taxon>Pleosporomycetidae</taxon>
        <taxon>Pleosporales</taxon>
        <taxon>Corynesporascaceae</taxon>
        <taxon>Corynespora</taxon>
    </lineage>
</organism>
<name>A0A2T2P4J4_CORCC</name>
<dbReference type="STRING" id="1448308.A0A2T2P4J4"/>
<gene>
    <name evidence="2" type="ORF">BS50DRAFT_545204</name>
</gene>
<dbReference type="Proteomes" id="UP000240883">
    <property type="component" value="Unassembled WGS sequence"/>
</dbReference>
<sequence length="680" mass="77240">MADETVPHAERGAHVCEVCELVTMNTLDTERGFAHRKIQGLREEVQRKDACGLCTIIWHALASEKWPVDVCGSSEYESARIHLRLCPRAGSTGKKFKYVRLLVFGGDTHGEWGKEAENLDASPCIDVEKAIHHQELFRSFRYLGLYSETGIRGEEQFTLRRSFSDSGSKECFSLGKRWLQECLDNHGTHCRGSDYKPPTRLVELGSSLEDCRLVMTKDIRPSAPEGLGYVALSYCWGTDKFLTTTSGNITEFMSRIPFSKLPATIRDTIEATRELGFCYLWVDSLCIIQGSDTAAVEDWRRESSNMNDIYGGATLTISAAQSSSANQGLFHDRAVSIPMHALKATSEWPGKIHLGGLVLYNTVEEPIDRRAWTFQEQFLSHRILSYRKHGIHWMCYKSQHHEMRQMFGAQGISRSYTPVSSQKEIKKYMPSNLYDNWFHLISDYSKREITHLFDKLPAISGLAQKLRAVYEDKYKYGLWESQLPDTLMWLHAGQNGSYERQSEYRAPSWSWASVDGRIRFPLRYRSYSIIQGIVCRFVPEPKNVLTPFPTERLQVFGPIISIPALSLRIGYCFSISLGEVESQSPTSSGSDVEMEGLTNLDDLDSYGASIQSEGDSIANPYLLKLGIHDWGTKRGSSFGIILIEKQEGIFQRIGIFQYMEIKNKAGTIPEMFQWKWVTIV</sequence>
<dbReference type="PANTHER" id="PTHR33112">
    <property type="entry name" value="DOMAIN PROTEIN, PUTATIVE-RELATED"/>
    <property type="match status" value="1"/>
</dbReference>
<dbReference type="Pfam" id="PF06985">
    <property type="entry name" value="HET"/>
    <property type="match status" value="1"/>
</dbReference>
<feature type="domain" description="Heterokaryon incompatibility" evidence="1">
    <location>
        <begin position="229"/>
        <end position="376"/>
    </location>
</feature>
<keyword evidence="3" id="KW-1185">Reference proteome</keyword>
<dbReference type="PANTHER" id="PTHR33112:SF16">
    <property type="entry name" value="HETEROKARYON INCOMPATIBILITY DOMAIN-CONTAINING PROTEIN"/>
    <property type="match status" value="1"/>
</dbReference>
<evidence type="ECO:0000259" key="1">
    <source>
        <dbReference type="Pfam" id="PF06985"/>
    </source>
</evidence>
<evidence type="ECO:0000313" key="3">
    <source>
        <dbReference type="Proteomes" id="UP000240883"/>
    </source>
</evidence>
<reference evidence="2 3" key="1">
    <citation type="journal article" date="2018" name="Front. Microbiol.">
        <title>Genome-Wide Analysis of Corynespora cassiicola Leaf Fall Disease Putative Effectors.</title>
        <authorList>
            <person name="Lopez D."/>
            <person name="Ribeiro S."/>
            <person name="Label P."/>
            <person name="Fumanal B."/>
            <person name="Venisse J.S."/>
            <person name="Kohler A."/>
            <person name="de Oliveira R.R."/>
            <person name="Labutti K."/>
            <person name="Lipzen A."/>
            <person name="Lail K."/>
            <person name="Bauer D."/>
            <person name="Ohm R.A."/>
            <person name="Barry K.W."/>
            <person name="Spatafora J."/>
            <person name="Grigoriev I.V."/>
            <person name="Martin F.M."/>
            <person name="Pujade-Renaud V."/>
        </authorList>
    </citation>
    <scope>NUCLEOTIDE SEQUENCE [LARGE SCALE GENOMIC DNA]</scope>
    <source>
        <strain evidence="2 3">Philippines</strain>
    </source>
</reference>
<evidence type="ECO:0000313" key="2">
    <source>
        <dbReference type="EMBL" id="PSN72582.1"/>
    </source>
</evidence>
<dbReference type="OrthoDB" id="5125733at2759"/>
<proteinExistence type="predicted"/>